<dbReference type="Pfam" id="PF20451">
    <property type="entry name" value="Calmod_bind_M"/>
    <property type="match status" value="1"/>
</dbReference>
<evidence type="ECO:0000259" key="8">
    <source>
        <dbReference type="Pfam" id="PF20451"/>
    </source>
</evidence>
<organism evidence="10 11">
    <name type="scientific">Artemisia annua</name>
    <name type="common">Sweet wormwood</name>
    <dbReference type="NCBI Taxonomy" id="35608"/>
    <lineage>
        <taxon>Eukaryota</taxon>
        <taxon>Viridiplantae</taxon>
        <taxon>Streptophyta</taxon>
        <taxon>Embryophyta</taxon>
        <taxon>Tracheophyta</taxon>
        <taxon>Spermatophyta</taxon>
        <taxon>Magnoliopsida</taxon>
        <taxon>eudicotyledons</taxon>
        <taxon>Gunneridae</taxon>
        <taxon>Pentapetalae</taxon>
        <taxon>asterids</taxon>
        <taxon>campanulids</taxon>
        <taxon>Asterales</taxon>
        <taxon>Asteraceae</taxon>
        <taxon>Asteroideae</taxon>
        <taxon>Anthemideae</taxon>
        <taxon>Artemisiinae</taxon>
        <taxon>Artemisia</taxon>
    </lineage>
</organism>
<evidence type="ECO:0000256" key="2">
    <source>
        <dbReference type="ARBA" id="ARBA00007214"/>
    </source>
</evidence>
<feature type="domain" description="Calmodulin binding protein C-terminal" evidence="9">
    <location>
        <begin position="101"/>
        <end position="145"/>
    </location>
</feature>
<evidence type="ECO:0000256" key="4">
    <source>
        <dbReference type="ARBA" id="ARBA00023125"/>
    </source>
</evidence>
<protein>
    <submittedName>
        <fullName evidence="10">Calmodulin-binding protein 60 E</fullName>
    </submittedName>
</protein>
<evidence type="ECO:0000259" key="9">
    <source>
        <dbReference type="Pfam" id="PF20452"/>
    </source>
</evidence>
<name>A0A2U1N6K1_ARTAN</name>
<dbReference type="GO" id="GO:0043565">
    <property type="term" value="F:sequence-specific DNA binding"/>
    <property type="evidence" value="ECO:0007669"/>
    <property type="project" value="TreeGrafter"/>
</dbReference>
<dbReference type="InterPro" id="IPR046830">
    <property type="entry name" value="Calmod_bind_M"/>
</dbReference>
<keyword evidence="11" id="KW-1185">Reference proteome</keyword>
<evidence type="ECO:0000256" key="5">
    <source>
        <dbReference type="ARBA" id="ARBA00023159"/>
    </source>
</evidence>
<dbReference type="Pfam" id="PF20452">
    <property type="entry name" value="Calmod_bind_C"/>
    <property type="match status" value="1"/>
</dbReference>
<dbReference type="STRING" id="35608.A0A2U1N6K1"/>
<dbReference type="GO" id="GO:0005516">
    <property type="term" value="F:calmodulin binding"/>
    <property type="evidence" value="ECO:0007669"/>
    <property type="project" value="InterPro"/>
</dbReference>
<dbReference type="GO" id="GO:0080142">
    <property type="term" value="P:regulation of salicylic acid biosynthetic process"/>
    <property type="evidence" value="ECO:0007669"/>
    <property type="project" value="TreeGrafter"/>
</dbReference>
<accession>A0A2U1N6K1</accession>
<sequence>MERMSGYCLKVASGYCFGFAVKDHRGELYKKHYPPALHGEVWRLDRIAKDGALHKKLMKSEVITVEDSLRVLARDPQRFKNEESYMYTMPIYLTPLVLSSTIYELRGLTTDGQFVPLESLSHNQKLLVDSLVKRAYENWNRVIEYDTKVTTDWSDPQGHGFGGSFSEEVHLRGSKMLQTDDMLKLLRNFGVGAPPDLLTISMTMIHAVITFLMSQRWAKCTHKGPSAVQERQLLVGSN</sequence>
<keyword evidence="7" id="KW-0539">Nucleus</keyword>
<comment type="subcellular location">
    <subcellularLocation>
        <location evidence="1">Nucleus</location>
    </subcellularLocation>
</comment>
<dbReference type="GO" id="GO:0003700">
    <property type="term" value="F:DNA-binding transcription factor activity"/>
    <property type="evidence" value="ECO:0007669"/>
    <property type="project" value="TreeGrafter"/>
</dbReference>
<keyword evidence="3" id="KW-0805">Transcription regulation</keyword>
<dbReference type="InterPro" id="IPR012416">
    <property type="entry name" value="CBP60"/>
</dbReference>
<dbReference type="AlphaFoldDB" id="A0A2U1N6K1"/>
<keyword evidence="4" id="KW-0238">DNA-binding</keyword>
<evidence type="ECO:0000313" key="10">
    <source>
        <dbReference type="EMBL" id="PWA69148.1"/>
    </source>
</evidence>
<dbReference type="InterPro" id="IPR046829">
    <property type="entry name" value="Calmod_bind_C"/>
</dbReference>
<dbReference type="GO" id="GO:0005634">
    <property type="term" value="C:nucleus"/>
    <property type="evidence" value="ECO:0007669"/>
    <property type="project" value="UniProtKB-SubCell"/>
</dbReference>
<evidence type="ECO:0000256" key="7">
    <source>
        <dbReference type="ARBA" id="ARBA00023242"/>
    </source>
</evidence>
<feature type="domain" description="Calmodulin binding protein central" evidence="8">
    <location>
        <begin position="37"/>
        <end position="80"/>
    </location>
</feature>
<proteinExistence type="inferred from homology"/>
<dbReference type="EMBL" id="PKPP01003496">
    <property type="protein sequence ID" value="PWA69148.1"/>
    <property type="molecule type" value="Genomic_DNA"/>
</dbReference>
<evidence type="ECO:0000256" key="3">
    <source>
        <dbReference type="ARBA" id="ARBA00023015"/>
    </source>
</evidence>
<dbReference type="PANTHER" id="PTHR31713:SF51">
    <property type="entry name" value="CALMODULIN-BINDING PROTEIN 60 E"/>
    <property type="match status" value="1"/>
</dbReference>
<keyword evidence="6" id="KW-0804">Transcription</keyword>
<reference evidence="10 11" key="1">
    <citation type="journal article" date="2018" name="Mol. Plant">
        <title>The genome of Artemisia annua provides insight into the evolution of Asteraceae family and artemisinin biosynthesis.</title>
        <authorList>
            <person name="Shen Q."/>
            <person name="Zhang L."/>
            <person name="Liao Z."/>
            <person name="Wang S."/>
            <person name="Yan T."/>
            <person name="Shi P."/>
            <person name="Liu M."/>
            <person name="Fu X."/>
            <person name="Pan Q."/>
            <person name="Wang Y."/>
            <person name="Lv Z."/>
            <person name="Lu X."/>
            <person name="Zhang F."/>
            <person name="Jiang W."/>
            <person name="Ma Y."/>
            <person name="Chen M."/>
            <person name="Hao X."/>
            <person name="Li L."/>
            <person name="Tang Y."/>
            <person name="Lv G."/>
            <person name="Zhou Y."/>
            <person name="Sun X."/>
            <person name="Brodelius P.E."/>
            <person name="Rose J.K.C."/>
            <person name="Tang K."/>
        </authorList>
    </citation>
    <scope>NUCLEOTIDE SEQUENCE [LARGE SCALE GENOMIC DNA]</scope>
    <source>
        <strain evidence="11">cv. Huhao1</strain>
        <tissue evidence="10">Leaf</tissue>
    </source>
</reference>
<gene>
    <name evidence="10" type="ORF">CTI12_AA300210</name>
</gene>
<evidence type="ECO:0000256" key="1">
    <source>
        <dbReference type="ARBA" id="ARBA00004123"/>
    </source>
</evidence>
<dbReference type="OrthoDB" id="988213at2759"/>
<evidence type="ECO:0000256" key="6">
    <source>
        <dbReference type="ARBA" id="ARBA00023163"/>
    </source>
</evidence>
<dbReference type="PANTHER" id="PTHR31713">
    <property type="entry name" value="OS02G0177800 PROTEIN"/>
    <property type="match status" value="1"/>
</dbReference>
<dbReference type="Proteomes" id="UP000245207">
    <property type="component" value="Unassembled WGS sequence"/>
</dbReference>
<comment type="caution">
    <text evidence="10">The sequence shown here is derived from an EMBL/GenBank/DDBJ whole genome shotgun (WGS) entry which is preliminary data.</text>
</comment>
<comment type="similarity">
    <text evidence="2">Belongs to the plant ACBP60 protein family.</text>
</comment>
<evidence type="ECO:0000313" key="11">
    <source>
        <dbReference type="Proteomes" id="UP000245207"/>
    </source>
</evidence>
<keyword evidence="5" id="KW-0010">Activator</keyword>